<keyword evidence="1" id="KW-0732">Signal</keyword>
<reference evidence="2" key="1">
    <citation type="submission" date="2021-02" db="EMBL/GenBank/DDBJ databases">
        <title>First Annotated Genome of the Yellow-green Alga Tribonema minus.</title>
        <authorList>
            <person name="Mahan K.M."/>
        </authorList>
    </citation>
    <scope>NUCLEOTIDE SEQUENCE</scope>
    <source>
        <strain evidence="2">UTEX B ZZ1240</strain>
    </source>
</reference>
<feature type="chain" id="PRO_5032912382" evidence="1">
    <location>
        <begin position="21"/>
        <end position="720"/>
    </location>
</feature>
<name>A0A835YY19_9STRA</name>
<gene>
    <name evidence="2" type="ORF">JKP88DRAFT_241214</name>
</gene>
<dbReference type="EMBL" id="JAFCMP010000223">
    <property type="protein sequence ID" value="KAG5182909.1"/>
    <property type="molecule type" value="Genomic_DNA"/>
</dbReference>
<feature type="signal peptide" evidence="1">
    <location>
        <begin position="1"/>
        <end position="20"/>
    </location>
</feature>
<organism evidence="2 3">
    <name type="scientific">Tribonema minus</name>
    <dbReference type="NCBI Taxonomy" id="303371"/>
    <lineage>
        <taxon>Eukaryota</taxon>
        <taxon>Sar</taxon>
        <taxon>Stramenopiles</taxon>
        <taxon>Ochrophyta</taxon>
        <taxon>PX clade</taxon>
        <taxon>Xanthophyceae</taxon>
        <taxon>Tribonematales</taxon>
        <taxon>Tribonemataceae</taxon>
        <taxon>Tribonema</taxon>
    </lineage>
</organism>
<proteinExistence type="predicted"/>
<dbReference type="AlphaFoldDB" id="A0A835YY19"/>
<protein>
    <submittedName>
        <fullName evidence="2">Uncharacterized protein</fullName>
    </submittedName>
</protein>
<keyword evidence="3" id="KW-1185">Reference proteome</keyword>
<evidence type="ECO:0000256" key="1">
    <source>
        <dbReference type="SAM" id="SignalP"/>
    </source>
</evidence>
<evidence type="ECO:0000313" key="3">
    <source>
        <dbReference type="Proteomes" id="UP000664859"/>
    </source>
</evidence>
<evidence type="ECO:0000313" key="2">
    <source>
        <dbReference type="EMBL" id="KAG5182909.1"/>
    </source>
</evidence>
<sequence length="720" mass="77942">MTSGETVLLAALLALSVGLTYDMFFGPQGAKRILLGRRSIKDGFAQGARFLGAGTNEANAIYRHQVGAAVSPSLGVASIGEVYANNYKEAQHADVPDTRVPAPVSWGPYDDDKQPLSEAYGQAFGSAPPSMPTEAQLKAVYLRCLPSRERLKMFGGDLSIHEYRAGCMRLDGTIIGSPYAAIPARCAPPSFMQARGVLMIPCTAVQGDLRPCESVNSVAIAATGAPRQSHRSRVPGEDSIRQRLQEHRNPSPSQADIDLHASSAAAFQTSMLAHIDCNSVPVADMAWESGGELLWDCKGVYARVMPFMTALAMHNREADVVDAAGAQRRVLIVATQKSEYIKDPRLLRMLRAYCHCGLVLYGKRESATSLLRRYMMCDMFGLEEARDVVQVAIRCRLDPLSAFAVFDSLAGTILESSSLATEVADFLRRRAVEALARAKRCTDATLCSIAKQLRRDDVNCTEPELMEALHGLCVRRCKGNLKAAADLMFAQWDEGEVGGGEKRERVEGTSLWDCVRVSGLSPQSIIAFRTSNPPGALSDEFLMSLVQAVVQHDGHGPKARRKVHSAAFPCVIPVSPSASAAFAWRALAEPGGPICYFVALPFAKNDSVCSPPLVVGSSALRLHVTFGGVHVSASLTANEGICDAAEDDFAVQLEVVNFRHDRWRRESSRVGGAVPRLLAAGTLSEPGYLFDPARHPHMYPDEPPRDPHLLVKVTATKWSG</sequence>
<dbReference type="Proteomes" id="UP000664859">
    <property type="component" value="Unassembled WGS sequence"/>
</dbReference>
<comment type="caution">
    <text evidence="2">The sequence shown here is derived from an EMBL/GenBank/DDBJ whole genome shotgun (WGS) entry which is preliminary data.</text>
</comment>
<accession>A0A835YY19</accession>